<evidence type="ECO:0000313" key="8">
    <source>
        <dbReference type="EMBL" id="PCK32485.1"/>
    </source>
</evidence>
<keyword evidence="9" id="KW-1185">Reference proteome</keyword>
<dbReference type="AlphaFoldDB" id="A0A2A5JSU3"/>
<proteinExistence type="predicted"/>
<gene>
    <name evidence="8" type="ORF">CEX98_07085</name>
</gene>
<feature type="domain" description="EamA" evidence="7">
    <location>
        <begin position="11"/>
        <end position="140"/>
    </location>
</feature>
<accession>A0A2A5JSU3</accession>
<feature type="transmembrane region" description="Helical" evidence="6">
    <location>
        <begin position="186"/>
        <end position="207"/>
    </location>
</feature>
<dbReference type="PANTHER" id="PTHR32322:SF18">
    <property type="entry name" value="S-ADENOSYLMETHIONINE_S-ADENOSYLHOMOCYSTEINE TRANSPORTER"/>
    <property type="match status" value="1"/>
</dbReference>
<dbReference type="EMBL" id="NKHF01000029">
    <property type="protein sequence ID" value="PCK32485.1"/>
    <property type="molecule type" value="Genomic_DNA"/>
</dbReference>
<feature type="transmembrane region" description="Helical" evidence="6">
    <location>
        <begin position="34"/>
        <end position="55"/>
    </location>
</feature>
<comment type="subcellular location">
    <subcellularLocation>
        <location evidence="1">Cell membrane</location>
        <topology evidence="1">Multi-pass membrane protein</topology>
    </subcellularLocation>
</comment>
<organism evidence="8 9">
    <name type="scientific">Pseudoalteromonas piscicida</name>
    <dbReference type="NCBI Taxonomy" id="43662"/>
    <lineage>
        <taxon>Bacteria</taxon>
        <taxon>Pseudomonadati</taxon>
        <taxon>Pseudomonadota</taxon>
        <taxon>Gammaproteobacteria</taxon>
        <taxon>Alteromonadales</taxon>
        <taxon>Pseudoalteromonadaceae</taxon>
        <taxon>Pseudoalteromonas</taxon>
    </lineage>
</organism>
<feature type="domain" description="EamA" evidence="7">
    <location>
        <begin position="161"/>
        <end position="288"/>
    </location>
</feature>
<dbReference type="InterPro" id="IPR037185">
    <property type="entry name" value="EmrE-like"/>
</dbReference>
<dbReference type="Proteomes" id="UP000228621">
    <property type="component" value="Unassembled WGS sequence"/>
</dbReference>
<dbReference type="GO" id="GO:0005886">
    <property type="term" value="C:plasma membrane"/>
    <property type="evidence" value="ECO:0007669"/>
    <property type="project" value="UniProtKB-SubCell"/>
</dbReference>
<name>A0A2A5JSU3_PSEO7</name>
<dbReference type="PANTHER" id="PTHR32322">
    <property type="entry name" value="INNER MEMBRANE TRANSPORTER"/>
    <property type="match status" value="1"/>
</dbReference>
<evidence type="ECO:0000256" key="5">
    <source>
        <dbReference type="ARBA" id="ARBA00023136"/>
    </source>
</evidence>
<sequence>MFGSDKEKGSIEMVIAMVLSGTIGYFVVNAEQSYWNVVFLRCVIGALCLAGYVLATKQLTKEILKGPVFITILLGGITLVGNWVLLFASFEHIPFSIAIIAYHLQPLMLVLLSAVLYRQYPSKTILLWLTIAVVGLWLVIGIPYQEIVAVIFAQGSNQAVFGLLLALGAAFLYTITTLMTKKVSQVPSGVVAVIQILFGGLFLLPWVDFNHFPETSASWGNILFLGVVNTGFMYVIMYDAFQRLSTTLIAILSFIYPVVALLVDFMAFDHTVSLLQMMGIVLILVAVSAVKFDWQLGKLVRTPKQKIPSPQKLE</sequence>
<evidence type="ECO:0000256" key="3">
    <source>
        <dbReference type="ARBA" id="ARBA00022692"/>
    </source>
</evidence>
<comment type="caution">
    <text evidence="8">The sequence shown here is derived from an EMBL/GenBank/DDBJ whole genome shotgun (WGS) entry which is preliminary data.</text>
</comment>
<feature type="transmembrane region" description="Helical" evidence="6">
    <location>
        <begin position="124"/>
        <end position="144"/>
    </location>
</feature>
<feature type="transmembrane region" description="Helical" evidence="6">
    <location>
        <begin position="248"/>
        <end position="268"/>
    </location>
</feature>
<feature type="transmembrane region" description="Helical" evidence="6">
    <location>
        <begin position="159"/>
        <end position="179"/>
    </location>
</feature>
<dbReference type="InterPro" id="IPR050638">
    <property type="entry name" value="AA-Vitamin_Transporters"/>
</dbReference>
<evidence type="ECO:0000256" key="2">
    <source>
        <dbReference type="ARBA" id="ARBA00022475"/>
    </source>
</evidence>
<feature type="transmembrane region" description="Helical" evidence="6">
    <location>
        <begin position="274"/>
        <end position="294"/>
    </location>
</feature>
<dbReference type="RefSeq" id="WP_099641407.1">
    <property type="nucleotide sequence ID" value="NZ_NKHF01000029.1"/>
</dbReference>
<protein>
    <submittedName>
        <fullName evidence="8">EamA family transporter</fullName>
    </submittedName>
</protein>
<feature type="transmembrane region" description="Helical" evidence="6">
    <location>
        <begin position="9"/>
        <end position="28"/>
    </location>
</feature>
<keyword evidence="5 6" id="KW-0472">Membrane</keyword>
<evidence type="ECO:0000256" key="1">
    <source>
        <dbReference type="ARBA" id="ARBA00004651"/>
    </source>
</evidence>
<dbReference type="SUPFAM" id="SSF103481">
    <property type="entry name" value="Multidrug resistance efflux transporter EmrE"/>
    <property type="match status" value="2"/>
</dbReference>
<evidence type="ECO:0000259" key="7">
    <source>
        <dbReference type="Pfam" id="PF00892"/>
    </source>
</evidence>
<evidence type="ECO:0000256" key="4">
    <source>
        <dbReference type="ARBA" id="ARBA00022989"/>
    </source>
</evidence>
<reference evidence="9" key="1">
    <citation type="journal article" date="2019" name="Genome Announc.">
        <title>Draft Genome Sequence of Pseudoalteromonas piscicida Strain 36Y ROTHPW, an Hypersaline Seawater Isolate from the South Coast of Sonora, Mexico.</title>
        <authorList>
            <person name="Sanchez-Diaz R."/>
            <person name="Molina-Garza Z.J."/>
            <person name="Cruz-Suarez L.E."/>
            <person name="Selvin J."/>
            <person name="Kiran G.S."/>
            <person name="Ibarra-Gamez J.C."/>
            <person name="Gomez-Gil B."/>
            <person name="Galaviz-Silva L."/>
        </authorList>
    </citation>
    <scope>NUCLEOTIDE SEQUENCE [LARGE SCALE GENOMIC DNA]</scope>
    <source>
        <strain evidence="9">36Y_RITHPW</strain>
    </source>
</reference>
<feature type="transmembrane region" description="Helical" evidence="6">
    <location>
        <begin position="93"/>
        <end position="117"/>
    </location>
</feature>
<feature type="transmembrane region" description="Helical" evidence="6">
    <location>
        <begin position="219"/>
        <end position="236"/>
    </location>
</feature>
<dbReference type="InterPro" id="IPR000620">
    <property type="entry name" value="EamA_dom"/>
</dbReference>
<feature type="transmembrane region" description="Helical" evidence="6">
    <location>
        <begin position="67"/>
        <end position="87"/>
    </location>
</feature>
<dbReference type="Pfam" id="PF00892">
    <property type="entry name" value="EamA"/>
    <property type="match status" value="2"/>
</dbReference>
<evidence type="ECO:0000256" key="6">
    <source>
        <dbReference type="SAM" id="Phobius"/>
    </source>
</evidence>
<keyword evidence="4 6" id="KW-1133">Transmembrane helix</keyword>
<dbReference type="OrthoDB" id="9814238at2"/>
<keyword evidence="2" id="KW-1003">Cell membrane</keyword>
<keyword evidence="3 6" id="KW-0812">Transmembrane</keyword>
<evidence type="ECO:0000313" key="9">
    <source>
        <dbReference type="Proteomes" id="UP000228621"/>
    </source>
</evidence>